<accession>A0A7N0TCM0</accession>
<dbReference type="InterPro" id="IPR007493">
    <property type="entry name" value="DUF538"/>
</dbReference>
<name>A0A7N0TCM0_KALFE</name>
<evidence type="ECO:0000313" key="1">
    <source>
        <dbReference type="EnsemblPlants" id="Kaladp0032s0084.1.v1.1.CDS.1"/>
    </source>
</evidence>
<dbReference type="AlphaFoldDB" id="A0A7N0TCM0"/>
<dbReference type="Pfam" id="PF04398">
    <property type="entry name" value="DUF538"/>
    <property type="match status" value="1"/>
</dbReference>
<organism evidence="1 2">
    <name type="scientific">Kalanchoe fedtschenkoi</name>
    <name type="common">Lavender scallops</name>
    <name type="synonym">South American air plant</name>
    <dbReference type="NCBI Taxonomy" id="63787"/>
    <lineage>
        <taxon>Eukaryota</taxon>
        <taxon>Viridiplantae</taxon>
        <taxon>Streptophyta</taxon>
        <taxon>Embryophyta</taxon>
        <taxon>Tracheophyta</taxon>
        <taxon>Spermatophyta</taxon>
        <taxon>Magnoliopsida</taxon>
        <taxon>eudicotyledons</taxon>
        <taxon>Gunneridae</taxon>
        <taxon>Pentapetalae</taxon>
        <taxon>Saxifragales</taxon>
        <taxon>Crassulaceae</taxon>
        <taxon>Kalanchoe</taxon>
    </lineage>
</organism>
<reference evidence="1" key="1">
    <citation type="submission" date="2021-01" db="UniProtKB">
        <authorList>
            <consortium name="EnsemblPlants"/>
        </authorList>
    </citation>
    <scope>IDENTIFICATION</scope>
</reference>
<sequence length="135" mass="15231">MGEREGAITRKGDEEGHEFARSLFLEFGLPLGLLPLQNVIEGGFVESTGYFWIVQESRTEHRFEKIGMVARYEKEISGYVSLRKVRKLKGVKAKKVLVWYPLSEITVDDGRPEIIRFKAVIASVPFPVDAFAAGQ</sequence>
<dbReference type="Gene3D" id="2.30.240.10">
    <property type="entry name" value="At5g01610-like"/>
    <property type="match status" value="1"/>
</dbReference>
<dbReference type="EnsemblPlants" id="Kaladp0032s0084.1.v1.1">
    <property type="protein sequence ID" value="Kaladp0032s0084.1.v1.1.CDS.1"/>
    <property type="gene ID" value="Kaladp0032s0084.v1.1"/>
</dbReference>
<dbReference type="OMA" id="FWIVQES"/>
<proteinExistence type="predicted"/>
<dbReference type="PANTHER" id="PTHR31676">
    <property type="entry name" value="T31J12.3 PROTEIN-RELATED"/>
    <property type="match status" value="1"/>
</dbReference>
<dbReference type="SUPFAM" id="SSF141562">
    <property type="entry name" value="At5g01610-like"/>
    <property type="match status" value="1"/>
</dbReference>
<dbReference type="Gramene" id="Kaladp0032s0084.1.v1.1">
    <property type="protein sequence ID" value="Kaladp0032s0084.1.v1.1.CDS.1"/>
    <property type="gene ID" value="Kaladp0032s0084.v1.1"/>
</dbReference>
<protein>
    <submittedName>
        <fullName evidence="1">Uncharacterized protein</fullName>
    </submittedName>
</protein>
<evidence type="ECO:0000313" key="2">
    <source>
        <dbReference type="Proteomes" id="UP000594263"/>
    </source>
</evidence>
<dbReference type="InterPro" id="IPR036758">
    <property type="entry name" value="At5g01610-like"/>
</dbReference>
<dbReference type="Proteomes" id="UP000594263">
    <property type="component" value="Unplaced"/>
</dbReference>
<keyword evidence="2" id="KW-1185">Reference proteome</keyword>
<dbReference type="PANTHER" id="PTHR31676:SF160">
    <property type="entry name" value="OS01G0652700 PROTEIN"/>
    <property type="match status" value="1"/>
</dbReference>